<comment type="caution">
    <text evidence="2">The sequence shown here is derived from an EMBL/GenBank/DDBJ whole genome shotgun (WGS) entry which is preliminary data.</text>
</comment>
<dbReference type="SUPFAM" id="SSF51294">
    <property type="entry name" value="Hedgehog/intein (Hint) domain"/>
    <property type="match status" value="1"/>
</dbReference>
<dbReference type="Gene3D" id="2.170.16.10">
    <property type="entry name" value="Hedgehog/Intein (Hint) domain"/>
    <property type="match status" value="1"/>
</dbReference>
<dbReference type="HOGENOM" id="CLU_052810_4_1_5"/>
<evidence type="ECO:0000313" key="3">
    <source>
        <dbReference type="Proteomes" id="UP000004318"/>
    </source>
</evidence>
<dbReference type="GO" id="GO:0016539">
    <property type="term" value="P:intein-mediated protein splicing"/>
    <property type="evidence" value="ECO:0007669"/>
    <property type="project" value="InterPro"/>
</dbReference>
<evidence type="ECO:0000259" key="1">
    <source>
        <dbReference type="Pfam" id="PF13403"/>
    </source>
</evidence>
<dbReference type="OrthoDB" id="6305173at2"/>
<name>A3TUX6_PSEBH</name>
<proteinExistence type="predicted"/>
<dbReference type="STRING" id="252305.OB2597_09269"/>
<dbReference type="InterPro" id="IPR036844">
    <property type="entry name" value="Hint_dom_sf"/>
</dbReference>
<dbReference type="eggNOG" id="COG2931">
    <property type="taxonomic scope" value="Bacteria"/>
</dbReference>
<feature type="domain" description="Hedgehog/Intein (Hint)" evidence="1">
    <location>
        <begin position="157"/>
        <end position="303"/>
    </location>
</feature>
<dbReference type="Proteomes" id="UP000004318">
    <property type="component" value="Unassembled WGS sequence"/>
</dbReference>
<keyword evidence="3" id="KW-1185">Reference proteome</keyword>
<dbReference type="RefSeq" id="WP_009806076.1">
    <property type="nucleotide sequence ID" value="NZ_CH724131.1"/>
</dbReference>
<evidence type="ECO:0000313" key="2">
    <source>
        <dbReference type="EMBL" id="EAQ04322.1"/>
    </source>
</evidence>
<dbReference type="EMBL" id="AAMO01000002">
    <property type="protein sequence ID" value="EAQ04322.1"/>
    <property type="molecule type" value="Genomic_DNA"/>
</dbReference>
<dbReference type="AlphaFoldDB" id="A3TUX6"/>
<dbReference type="InterPro" id="IPR006141">
    <property type="entry name" value="Intein_N"/>
</dbReference>
<dbReference type="CDD" id="cd00081">
    <property type="entry name" value="Hint"/>
    <property type="match status" value="1"/>
</dbReference>
<organism evidence="2 3">
    <name type="scientific">Pseudooceanicola batsensis (strain ATCC BAA-863 / DSM 15984 / KCTC 12145 / HTCC2597)</name>
    <name type="common">Oceanicola batsensis</name>
    <dbReference type="NCBI Taxonomy" id="252305"/>
    <lineage>
        <taxon>Bacteria</taxon>
        <taxon>Pseudomonadati</taxon>
        <taxon>Pseudomonadota</taxon>
        <taxon>Alphaproteobacteria</taxon>
        <taxon>Rhodobacterales</taxon>
        <taxon>Paracoccaceae</taxon>
        <taxon>Pseudooceanicola</taxon>
    </lineage>
</organism>
<gene>
    <name evidence="2" type="ORF">OB2597_09269</name>
</gene>
<accession>A3TUX6</accession>
<dbReference type="PROSITE" id="PS50817">
    <property type="entry name" value="INTEIN_N_TER"/>
    <property type="match status" value="1"/>
</dbReference>
<protein>
    <recommendedName>
        <fullName evidence="1">Hedgehog/Intein (Hint) domain-containing protein</fullName>
    </recommendedName>
</protein>
<reference evidence="2 3" key="1">
    <citation type="journal article" date="2010" name="J. Bacteriol.">
        <title>Genome sequences of Oceanicola granulosus HTCC2516(T) and Oceanicola batsensis HTCC2597(TDelta).</title>
        <authorList>
            <person name="Thrash J.C."/>
            <person name="Cho J.C."/>
            <person name="Vergin K.L."/>
            <person name="Giovannoni S.J."/>
        </authorList>
    </citation>
    <scope>NUCLEOTIDE SEQUENCE [LARGE SCALE GENOMIC DNA]</scope>
    <source>
        <strain evidence="3">ATCC BAA-863 / DSM 15984 / KCTC 12145 / HTCC2597</strain>
    </source>
</reference>
<dbReference type="Pfam" id="PF13403">
    <property type="entry name" value="Hint_2"/>
    <property type="match status" value="1"/>
</dbReference>
<sequence>MGTGYKGTFVISWSQTELDGLRAAGPHALRIGAGWSWTGEATRVDGPGDILRLDQPEGGREMRRRAARVVRRLVGEALERPAGDGDPYDDDPWMDGGFVVTDGHASYGATMIEIGSGLPPLVMFVDAMPPRGRDLWVVSRRIGSRRGPAPGVARGVICFTPGTRIATPYGVVPVEDLREGDTVLTKDNGPQEICWTGARRMSGARLYAMPHLRPIRIRAGAFGIDRPDDEFLVSPEHRLLVKGRAARALFNTPEVLVTARDLINGTTVVQDLRLPEVTYIHLLLPAHQVIWANGVETESFHPASAALSALGRVDRDRLLAGMPDVAADPLTYGGYARRNLTRAEAAIMMHEAA</sequence>
<dbReference type="InterPro" id="IPR028992">
    <property type="entry name" value="Hedgehog/Intein_dom"/>
</dbReference>